<proteinExistence type="predicted"/>
<sequence length="100" mass="10846">MYVPFAIGSVYLCSYEHAQTHVHIHVTALCTAAVCKSAGARLESFEVPRGKRKIKKNRVCSYARSGNENAKNANTNANAKVTAKTETKTIAYQGGKGKTK</sequence>
<accession>A0A1A8YS06</accession>
<reference evidence="2" key="1">
    <citation type="submission" date="2016-05" db="EMBL/GenBank/DDBJ databases">
        <authorList>
            <person name="Naeem Raeece"/>
        </authorList>
    </citation>
    <scope>NUCLEOTIDE SEQUENCE [LARGE SCALE GENOMIC DNA]</scope>
</reference>
<protein>
    <submittedName>
        <fullName evidence="1">Uncharacterized protein</fullName>
    </submittedName>
</protein>
<gene>
    <name evidence="1" type="ORF">POVWA2_019290</name>
</gene>
<dbReference type="EMBL" id="FLRE01000076">
    <property type="protein sequence ID" value="SBT34321.1"/>
    <property type="molecule type" value="Genomic_DNA"/>
</dbReference>
<evidence type="ECO:0000313" key="1">
    <source>
        <dbReference type="EMBL" id="SBT34321.1"/>
    </source>
</evidence>
<dbReference type="AlphaFoldDB" id="A0A1A8YS06"/>
<dbReference type="Proteomes" id="UP000078550">
    <property type="component" value="Unassembled WGS sequence"/>
</dbReference>
<evidence type="ECO:0000313" key="2">
    <source>
        <dbReference type="Proteomes" id="UP000078550"/>
    </source>
</evidence>
<organism evidence="1 2">
    <name type="scientific">Plasmodium ovale wallikeri</name>
    <dbReference type="NCBI Taxonomy" id="864142"/>
    <lineage>
        <taxon>Eukaryota</taxon>
        <taxon>Sar</taxon>
        <taxon>Alveolata</taxon>
        <taxon>Apicomplexa</taxon>
        <taxon>Aconoidasida</taxon>
        <taxon>Haemosporida</taxon>
        <taxon>Plasmodiidae</taxon>
        <taxon>Plasmodium</taxon>
        <taxon>Plasmodium (Plasmodium)</taxon>
    </lineage>
</organism>
<name>A0A1A8YS06_PLAOA</name>